<keyword evidence="2 9" id="KW-0645">Protease</keyword>
<evidence type="ECO:0000256" key="5">
    <source>
        <dbReference type="ARBA" id="ARBA00022833"/>
    </source>
</evidence>
<keyword evidence="4 9" id="KW-0378">Hydrolase</keyword>
<evidence type="ECO:0000259" key="10">
    <source>
        <dbReference type="Pfam" id="PF01432"/>
    </source>
</evidence>
<dbReference type="GO" id="GO:0004222">
    <property type="term" value="F:metalloendopeptidase activity"/>
    <property type="evidence" value="ECO:0007669"/>
    <property type="project" value="UniProtKB-EC"/>
</dbReference>
<keyword evidence="5 9" id="KW-0862">Zinc</keyword>
<keyword evidence="6 9" id="KW-0482">Metalloprotease</keyword>
<gene>
    <name evidence="12" type="ORF">FHS24_001044</name>
</gene>
<dbReference type="Proteomes" id="UP000588111">
    <property type="component" value="Unassembled WGS sequence"/>
</dbReference>
<dbReference type="PANTHER" id="PTHR11804:SF84">
    <property type="entry name" value="SACCHAROLYSIN"/>
    <property type="match status" value="1"/>
</dbReference>
<evidence type="ECO:0000256" key="7">
    <source>
        <dbReference type="ARBA" id="ARBA00024603"/>
    </source>
</evidence>
<organism evidence="12 13">
    <name type="scientific">Psychrobacter luti</name>
    <dbReference type="NCBI Taxonomy" id="198481"/>
    <lineage>
        <taxon>Bacteria</taxon>
        <taxon>Pseudomonadati</taxon>
        <taxon>Pseudomonadota</taxon>
        <taxon>Gammaproteobacteria</taxon>
        <taxon>Moraxellales</taxon>
        <taxon>Moraxellaceae</taxon>
        <taxon>Psychrobacter</taxon>
    </lineage>
</organism>
<dbReference type="GO" id="GO:0046872">
    <property type="term" value="F:metal ion binding"/>
    <property type="evidence" value="ECO:0007669"/>
    <property type="project" value="UniProtKB-UniRule"/>
</dbReference>
<dbReference type="RefSeq" id="WP_183619424.1">
    <property type="nucleotide sequence ID" value="NZ_CAJHAH010000001.1"/>
</dbReference>
<dbReference type="FunFam" id="3.40.390.10:FF:000009">
    <property type="entry name" value="Oligopeptidase A"/>
    <property type="match status" value="1"/>
</dbReference>
<dbReference type="Gene3D" id="1.10.1370.10">
    <property type="entry name" value="Neurolysin, domain 3"/>
    <property type="match status" value="1"/>
</dbReference>
<keyword evidence="13" id="KW-1185">Reference proteome</keyword>
<dbReference type="EC" id="3.4.24.70" evidence="8"/>
<dbReference type="Gene3D" id="3.40.390.10">
    <property type="entry name" value="Collagenase (Catalytic Domain)"/>
    <property type="match status" value="1"/>
</dbReference>
<name>A0A839TG58_9GAMM</name>
<dbReference type="Pfam" id="PF19310">
    <property type="entry name" value="TOP_N"/>
    <property type="match status" value="1"/>
</dbReference>
<comment type="caution">
    <text evidence="12">The sequence shown here is derived from an EMBL/GenBank/DDBJ whole genome shotgun (WGS) entry which is preliminary data.</text>
</comment>
<dbReference type="CDD" id="cd06456">
    <property type="entry name" value="M3A_DCP"/>
    <property type="match status" value="1"/>
</dbReference>
<dbReference type="GO" id="GO:0006518">
    <property type="term" value="P:peptide metabolic process"/>
    <property type="evidence" value="ECO:0007669"/>
    <property type="project" value="TreeGrafter"/>
</dbReference>
<evidence type="ECO:0000259" key="11">
    <source>
        <dbReference type="Pfam" id="PF19310"/>
    </source>
</evidence>
<dbReference type="InterPro" id="IPR024079">
    <property type="entry name" value="MetalloPept_cat_dom_sf"/>
</dbReference>
<keyword evidence="3 9" id="KW-0479">Metal-binding</keyword>
<dbReference type="InterPro" id="IPR024077">
    <property type="entry name" value="Neurolysin/TOP_dom2"/>
</dbReference>
<dbReference type="InterPro" id="IPR045666">
    <property type="entry name" value="OpdA_N"/>
</dbReference>
<evidence type="ECO:0000256" key="6">
    <source>
        <dbReference type="ARBA" id="ARBA00023049"/>
    </source>
</evidence>
<evidence type="ECO:0000313" key="12">
    <source>
        <dbReference type="EMBL" id="MBB3106543.1"/>
    </source>
</evidence>
<comment type="similarity">
    <text evidence="1 9">Belongs to the peptidase M3 family.</text>
</comment>
<evidence type="ECO:0000256" key="3">
    <source>
        <dbReference type="ARBA" id="ARBA00022723"/>
    </source>
</evidence>
<accession>A0A839TG58</accession>
<dbReference type="AlphaFoldDB" id="A0A839TG58"/>
<evidence type="ECO:0000256" key="2">
    <source>
        <dbReference type="ARBA" id="ARBA00022670"/>
    </source>
</evidence>
<dbReference type="PANTHER" id="PTHR11804">
    <property type="entry name" value="PROTEASE M3 THIMET OLIGOPEPTIDASE-RELATED"/>
    <property type="match status" value="1"/>
</dbReference>
<dbReference type="GO" id="GO:0006508">
    <property type="term" value="P:proteolysis"/>
    <property type="evidence" value="ECO:0007669"/>
    <property type="project" value="UniProtKB-KW"/>
</dbReference>
<feature type="domain" description="Oligopeptidase A N-terminal" evidence="11">
    <location>
        <begin position="64"/>
        <end position="156"/>
    </location>
</feature>
<dbReference type="EMBL" id="JACHXL010000002">
    <property type="protein sequence ID" value="MBB3106543.1"/>
    <property type="molecule type" value="Genomic_DNA"/>
</dbReference>
<evidence type="ECO:0000256" key="1">
    <source>
        <dbReference type="ARBA" id="ARBA00006040"/>
    </source>
</evidence>
<comment type="catalytic activity">
    <reaction evidence="7">
        <text>Hydrolysis of oligopeptides, with broad specificity. Gly or Ala commonly occur as P1 or P1' residues, but more distant residues are also important, as is shown by the fact that Z-Gly-Pro-Gly-|-Gly-Pro-Ala is cleaved, but not Z-(Gly)(5).</text>
        <dbReference type="EC" id="3.4.24.70"/>
    </reaction>
</comment>
<evidence type="ECO:0000256" key="8">
    <source>
        <dbReference type="ARBA" id="ARBA00026100"/>
    </source>
</evidence>
<dbReference type="InterPro" id="IPR034005">
    <property type="entry name" value="M3A_DCP"/>
</dbReference>
<dbReference type="InterPro" id="IPR045090">
    <property type="entry name" value="Pept_M3A_M3B"/>
</dbReference>
<dbReference type="GO" id="GO:0005829">
    <property type="term" value="C:cytosol"/>
    <property type="evidence" value="ECO:0007669"/>
    <property type="project" value="UniProtKB-ARBA"/>
</dbReference>
<evidence type="ECO:0000256" key="9">
    <source>
        <dbReference type="RuleBase" id="RU003435"/>
    </source>
</evidence>
<feature type="domain" description="Peptidase M3A/M3B catalytic" evidence="10">
    <location>
        <begin position="248"/>
        <end position="708"/>
    </location>
</feature>
<reference evidence="12 13" key="1">
    <citation type="submission" date="2020-08" db="EMBL/GenBank/DDBJ databases">
        <title>Genomic Encyclopedia of Type Strains, Phase III (KMG-III): the genomes of soil and plant-associated and newly described type strains.</title>
        <authorList>
            <person name="Whitman W."/>
        </authorList>
    </citation>
    <scope>NUCLEOTIDE SEQUENCE [LARGE SCALE GENOMIC DNA]</scope>
    <source>
        <strain evidence="12 13">CECT 5885</strain>
    </source>
</reference>
<dbReference type="InterPro" id="IPR001567">
    <property type="entry name" value="Pept_M3A_M3B_dom"/>
</dbReference>
<proteinExistence type="inferred from homology"/>
<comment type="cofactor">
    <cofactor evidence="9">
        <name>Zn(2+)</name>
        <dbReference type="ChEBI" id="CHEBI:29105"/>
    </cofactor>
    <text evidence="9">Binds 1 zinc ion.</text>
</comment>
<sequence length="731" mass="81022">MTSISANLRLVDFDNVAPDTLQNQVISAIDTVNAFLDNMSANNDSNNGSTDINAEQALADIMTFDHINLALDRSWGILSHLNSVMSNDEIRHVHHELLPKLSAYGTRVGQHQPLFSRYQTIVNDTAFFAALEPARARAIELALRSFELSGVALPKAEQEKFAAIQSELSTLSATFSDHILDATQAYALPLIQEQLAGLTESGLALLADAGEQYKARELASGVLTQVEIDALPAPYYVASLNIPVYLAVMTHADDRNLRETLYRAYVTRASEFDKHTNAKGGSLNNAEIMSQILQLRAQKAKLLGFDNYAEVSLSTKMADSVMEVETFLRDLAEQATPAAKQDLAQLQKYAQDYGITELQPWDSAYIAEKVKQSEFSLSQEEIRPYFPLPKVISGLFAIVERLYGIKVQEHSKSVSRWHDEVSFYQLFDADDNLLGGFYFDLFARSGKRGGAWMSGFQSRYMYSEQDHEQLPVCFMVGNFTPALDGKPSLLTHNEVLTLFHEFGHGLHHLLTQVTVGDVAGVNGVEWDAVELPSQFMENWAWDAEGIALISSHVETGEPLPKDKLAALLAVKNFQSGMQTLRQIEFALFDLLIHAHTPALDYDGILATLNAVRDDIAIMQTPDYNRFANGFSHIFAGGYAAGYYSYKWAELLSADAFSKFEEEGVFNPITGKAFRETILSVGGSFPAKTNFENFRGRSANIDALLRHSGFDNVKNVDAANTESNAQTTREVI</sequence>
<evidence type="ECO:0000256" key="4">
    <source>
        <dbReference type="ARBA" id="ARBA00022801"/>
    </source>
</evidence>
<dbReference type="Pfam" id="PF01432">
    <property type="entry name" value="Peptidase_M3"/>
    <property type="match status" value="1"/>
</dbReference>
<dbReference type="SUPFAM" id="SSF55486">
    <property type="entry name" value="Metalloproteases ('zincins'), catalytic domain"/>
    <property type="match status" value="1"/>
</dbReference>
<protein>
    <recommendedName>
        <fullName evidence="8">oligopeptidase A</fullName>
        <ecNumber evidence="8">3.4.24.70</ecNumber>
    </recommendedName>
</protein>
<evidence type="ECO:0000313" key="13">
    <source>
        <dbReference type="Proteomes" id="UP000588111"/>
    </source>
</evidence>